<sequence length="953" mass="103962">MKPINQATILALALMSLTGCSGGDVAKEIQTDNSVIEKPLVDIIGSIEKGPFVVGSNVTINVLSDTGQNTESTILTKTIDKLGNFKFSVESEKLLQISATGYYLNEITGELSEGTVTLRSIYKSNGTKQQVANVNLLTHLASARALKLIENNGLQFEAALEQAEAEFLSAFDSVIPKPQQANFSNLSILEGSGQEASAYLLTVSALVYQYALDAAESKSTNPDAELTALLNELESDFAKYGDFSDKDALAELRASHTKIDPNLVKSHLLEWREDNQTIKIPDINVFLDTDLDGTPNSNDEDDDNDGIKDDKDGSPFRPDFNVTDKSVTLTEDTNVAIDVSANDPMGTSIDVVIESAPKFGHLSGVYPELLYIPNSDYTGQDSFTYKLRQEDAISDSVTVTLFVTAVNDAPEISGDPIGLATALDNYTFRPDYRDVDGDTLQFKIENLPNWAQFDASNGALQGTPNNSNAGIYSDIRISVTDGEYTASLPAFSIEVQYSQLAAPTTVQSHVSNAGYKHKIVALSWDEVDYAKSYDIELYSDESLTKLAYSANSTSNALQFDQALGQYFMRTRTNNPNNVSGAWSATETLDVGTFTRTIGGSGMDSVKSVLNVDDGQIILAHTTSVEVKEGVDSKGVYWLFKVDSNGDIQWQYFMETPNIEHTDVYSLDLLNDGSIAIIVTDSHVDYYLTLVSSAGQFVRTIEITPPNRGHNLGGFADTKFGTFVSFDLCRGWFCAMTSMEIHKLNLETGELGEAITLPTIDGSILANWYSLNTTKGGDLIVSGQLVREGENTSSANSPYIQIFDSTFNATFTWNGLESHRDMPFGKDVLELDNGDFVLAAQSWTVGFWVATVDRSTGKLSSYLSEEDTMILINGISPMIPSSNGILFAPHNLNDNQRKTQLIEFDYNLNKRSEVTIDGFGEQWGAGLLEHSDGGTTIVMTSKVNGKDSIVIIKR</sequence>
<dbReference type="EMBL" id="AUYB01000102">
    <property type="protein sequence ID" value="KZN38142.1"/>
    <property type="molecule type" value="Genomic_DNA"/>
</dbReference>
<dbReference type="Proteomes" id="UP000076643">
    <property type="component" value="Unassembled WGS sequence"/>
</dbReference>
<dbReference type="Pfam" id="PF17963">
    <property type="entry name" value="Big_9"/>
    <property type="match status" value="1"/>
</dbReference>
<proteinExistence type="predicted"/>
<feature type="signal peptide" evidence="2">
    <location>
        <begin position="1"/>
        <end position="26"/>
    </location>
</feature>
<evidence type="ECO:0000313" key="3">
    <source>
        <dbReference type="EMBL" id="KZN38142.1"/>
    </source>
</evidence>
<dbReference type="GO" id="GO:0016020">
    <property type="term" value="C:membrane"/>
    <property type="evidence" value="ECO:0007669"/>
    <property type="project" value="InterPro"/>
</dbReference>
<gene>
    <name evidence="3" type="ORF">N475_16055</name>
</gene>
<dbReference type="InterPro" id="IPR015919">
    <property type="entry name" value="Cadherin-like_sf"/>
</dbReference>
<evidence type="ECO:0000256" key="2">
    <source>
        <dbReference type="SAM" id="SignalP"/>
    </source>
</evidence>
<feature type="region of interest" description="Disordered" evidence="1">
    <location>
        <begin position="291"/>
        <end position="322"/>
    </location>
</feature>
<comment type="caution">
    <text evidence="3">The sequence shown here is derived from an EMBL/GenBank/DDBJ whole genome shotgun (WGS) entry which is preliminary data.</text>
</comment>
<keyword evidence="4" id="KW-1185">Reference proteome</keyword>
<dbReference type="SUPFAM" id="SSF50998">
    <property type="entry name" value="Quinoprotein alcohol dehydrogenase-like"/>
    <property type="match status" value="1"/>
</dbReference>
<name>A0A166WW20_9GAMM</name>
<dbReference type="Gene3D" id="2.60.40.3440">
    <property type="match status" value="1"/>
</dbReference>
<dbReference type="PATRIC" id="fig|1365250.3.peg.2446"/>
<dbReference type="InterPro" id="IPR013783">
    <property type="entry name" value="Ig-like_fold"/>
</dbReference>
<feature type="compositionally biased region" description="Basic and acidic residues" evidence="1">
    <location>
        <begin position="305"/>
        <end position="314"/>
    </location>
</feature>
<accession>A0A166WW20</accession>
<dbReference type="SUPFAM" id="SSF49313">
    <property type="entry name" value="Cadherin-like"/>
    <property type="match status" value="1"/>
</dbReference>
<feature type="chain" id="PRO_5007882024" description="Dystroglycan-type cadherin-like domain-containing protein" evidence="2">
    <location>
        <begin position="27"/>
        <end position="953"/>
    </location>
</feature>
<dbReference type="GO" id="GO:0005509">
    <property type="term" value="F:calcium ion binding"/>
    <property type="evidence" value="ECO:0007669"/>
    <property type="project" value="InterPro"/>
</dbReference>
<dbReference type="PROSITE" id="PS51257">
    <property type="entry name" value="PROKAR_LIPOPROTEIN"/>
    <property type="match status" value="1"/>
</dbReference>
<reference evidence="3 4" key="1">
    <citation type="submission" date="2013-07" db="EMBL/GenBank/DDBJ databases">
        <title>Comparative Genomic and Metabolomic Analysis of Twelve Strains of Pseudoalteromonas luteoviolacea.</title>
        <authorList>
            <person name="Vynne N.G."/>
            <person name="Mansson M."/>
            <person name="Gram L."/>
        </authorList>
    </citation>
    <scope>NUCLEOTIDE SEQUENCE [LARGE SCALE GENOMIC DNA]</scope>
    <source>
        <strain evidence="3 4">DSM 6061</strain>
    </source>
</reference>
<organism evidence="3 4">
    <name type="scientific">Pseudoalteromonas luteoviolacea DSM 6061</name>
    <dbReference type="NCBI Taxonomy" id="1365250"/>
    <lineage>
        <taxon>Bacteria</taxon>
        <taxon>Pseudomonadati</taxon>
        <taxon>Pseudomonadota</taxon>
        <taxon>Gammaproteobacteria</taxon>
        <taxon>Alteromonadales</taxon>
        <taxon>Pseudoalteromonadaceae</taxon>
        <taxon>Pseudoalteromonas</taxon>
    </lineage>
</organism>
<dbReference type="AlphaFoldDB" id="A0A166WW20"/>
<dbReference type="Pfam" id="PF05345">
    <property type="entry name" value="He_PIG"/>
    <property type="match status" value="1"/>
</dbReference>
<dbReference type="Gene3D" id="2.60.40.10">
    <property type="entry name" value="Immunoglobulins"/>
    <property type="match status" value="2"/>
</dbReference>
<evidence type="ECO:0000256" key="1">
    <source>
        <dbReference type="SAM" id="MobiDB-lite"/>
    </source>
</evidence>
<protein>
    <recommendedName>
        <fullName evidence="5">Dystroglycan-type cadherin-like domain-containing protein</fullName>
    </recommendedName>
</protein>
<dbReference type="RefSeq" id="WP_063365327.1">
    <property type="nucleotide sequence ID" value="NZ_AQHB01000046.1"/>
</dbReference>
<evidence type="ECO:0008006" key="5">
    <source>
        <dbReference type="Google" id="ProtNLM"/>
    </source>
</evidence>
<keyword evidence="2" id="KW-0732">Signal</keyword>
<dbReference type="InterPro" id="IPR011047">
    <property type="entry name" value="Quinoprotein_ADH-like_sf"/>
</dbReference>
<evidence type="ECO:0000313" key="4">
    <source>
        <dbReference type="Proteomes" id="UP000076643"/>
    </source>
</evidence>